<dbReference type="Proteomes" id="UP001497623">
    <property type="component" value="Unassembled WGS sequence"/>
</dbReference>
<comment type="similarity">
    <text evidence="2">Belongs to the sulfatase family.</text>
</comment>
<evidence type="ECO:0000256" key="2">
    <source>
        <dbReference type="ARBA" id="ARBA00008779"/>
    </source>
</evidence>
<gene>
    <name evidence="4" type="ORF">MNOR_LOCUS8497</name>
</gene>
<dbReference type="InterPro" id="IPR017850">
    <property type="entry name" value="Alkaline_phosphatase_core_sf"/>
</dbReference>
<dbReference type="GO" id="GO:0004065">
    <property type="term" value="F:arylsulfatase activity"/>
    <property type="evidence" value="ECO:0007669"/>
    <property type="project" value="TreeGrafter"/>
</dbReference>
<evidence type="ECO:0000313" key="4">
    <source>
        <dbReference type="EMBL" id="CAL4071301.1"/>
    </source>
</evidence>
<keyword evidence="5" id="KW-1185">Reference proteome</keyword>
<name>A0AAV2Q5W4_MEGNR</name>
<protein>
    <recommendedName>
        <fullName evidence="3">Sulfatase N-terminal domain-containing protein</fullName>
    </recommendedName>
</protein>
<feature type="non-terminal residue" evidence="4">
    <location>
        <position position="1"/>
    </location>
</feature>
<accession>A0AAV2Q5W4</accession>
<feature type="domain" description="Sulfatase N-terminal" evidence="3">
    <location>
        <begin position="75"/>
        <end position="125"/>
    </location>
</feature>
<dbReference type="InterPro" id="IPR050738">
    <property type="entry name" value="Sulfatase"/>
</dbReference>
<comment type="cofactor">
    <cofactor evidence="1">
        <name>Ca(2+)</name>
        <dbReference type="ChEBI" id="CHEBI:29108"/>
    </cofactor>
</comment>
<dbReference type="PANTHER" id="PTHR42693:SF47">
    <property type="entry name" value="N-ACETYLGALACTOSAMINE-6-SULFATASE"/>
    <property type="match status" value="1"/>
</dbReference>
<feature type="non-terminal residue" evidence="4">
    <location>
        <position position="125"/>
    </location>
</feature>
<dbReference type="EMBL" id="CAXKWB010003969">
    <property type="protein sequence ID" value="CAL4071301.1"/>
    <property type="molecule type" value="Genomic_DNA"/>
</dbReference>
<proteinExistence type="inferred from homology"/>
<evidence type="ECO:0000256" key="1">
    <source>
        <dbReference type="ARBA" id="ARBA00001913"/>
    </source>
</evidence>
<evidence type="ECO:0000259" key="3">
    <source>
        <dbReference type="Pfam" id="PF00884"/>
    </source>
</evidence>
<dbReference type="AlphaFoldDB" id="A0AAV2Q5W4"/>
<sequence>VILHPLRHCFLGSTESLSVRIPTTLFSWFVSPTSVPTTWPHWIISSTSIYLKMWLYLLLLASSCLARKSLEGSKPNIVILLMDDMGWGDLGHNGEPNRETPRIDQMAAEGLTATSMYTSAPLCSP</sequence>
<dbReference type="SUPFAM" id="SSF53649">
    <property type="entry name" value="Alkaline phosphatase-like"/>
    <property type="match status" value="1"/>
</dbReference>
<dbReference type="Pfam" id="PF00884">
    <property type="entry name" value="Sulfatase"/>
    <property type="match status" value="1"/>
</dbReference>
<comment type="caution">
    <text evidence="4">The sequence shown here is derived from an EMBL/GenBank/DDBJ whole genome shotgun (WGS) entry which is preliminary data.</text>
</comment>
<dbReference type="PANTHER" id="PTHR42693">
    <property type="entry name" value="ARYLSULFATASE FAMILY MEMBER"/>
    <property type="match status" value="1"/>
</dbReference>
<reference evidence="4 5" key="1">
    <citation type="submission" date="2024-05" db="EMBL/GenBank/DDBJ databases">
        <authorList>
            <person name="Wallberg A."/>
        </authorList>
    </citation>
    <scope>NUCLEOTIDE SEQUENCE [LARGE SCALE GENOMIC DNA]</scope>
</reference>
<dbReference type="Gene3D" id="3.40.720.10">
    <property type="entry name" value="Alkaline Phosphatase, subunit A"/>
    <property type="match status" value="1"/>
</dbReference>
<evidence type="ECO:0000313" key="5">
    <source>
        <dbReference type="Proteomes" id="UP001497623"/>
    </source>
</evidence>
<dbReference type="InterPro" id="IPR000917">
    <property type="entry name" value="Sulfatase_N"/>
</dbReference>
<organism evidence="4 5">
    <name type="scientific">Meganyctiphanes norvegica</name>
    <name type="common">Northern krill</name>
    <name type="synonym">Thysanopoda norvegica</name>
    <dbReference type="NCBI Taxonomy" id="48144"/>
    <lineage>
        <taxon>Eukaryota</taxon>
        <taxon>Metazoa</taxon>
        <taxon>Ecdysozoa</taxon>
        <taxon>Arthropoda</taxon>
        <taxon>Crustacea</taxon>
        <taxon>Multicrustacea</taxon>
        <taxon>Malacostraca</taxon>
        <taxon>Eumalacostraca</taxon>
        <taxon>Eucarida</taxon>
        <taxon>Euphausiacea</taxon>
        <taxon>Euphausiidae</taxon>
        <taxon>Meganyctiphanes</taxon>
    </lineage>
</organism>